<dbReference type="Proteomes" id="UP000677913">
    <property type="component" value="Unassembled WGS sequence"/>
</dbReference>
<evidence type="ECO:0000259" key="1">
    <source>
        <dbReference type="Pfam" id="PF08924"/>
    </source>
</evidence>
<keyword evidence="3" id="KW-1185">Reference proteome</keyword>
<gene>
    <name evidence="2" type="ORF">KGA66_05995</name>
</gene>
<dbReference type="SUPFAM" id="SSF51445">
    <property type="entry name" value="(Trans)glycosidases"/>
    <property type="match status" value="1"/>
</dbReference>
<name>A0A8J8BBL4_9ACTN</name>
<evidence type="ECO:0000313" key="3">
    <source>
        <dbReference type="Proteomes" id="UP000677913"/>
    </source>
</evidence>
<comment type="caution">
    <text evidence="2">The sequence shown here is derived from an EMBL/GenBank/DDBJ whole genome shotgun (WGS) entry which is preliminary data.</text>
</comment>
<feature type="domain" description="Rv2525c-like glycoside hydrolase-like" evidence="1">
    <location>
        <begin position="15"/>
        <end position="178"/>
    </location>
</feature>
<dbReference type="Gene3D" id="3.20.20.80">
    <property type="entry name" value="Glycosidases"/>
    <property type="match status" value="1"/>
</dbReference>
<reference evidence="2" key="1">
    <citation type="submission" date="2021-04" db="EMBL/GenBank/DDBJ databases">
        <title>Genome based classification of Actinospica acidithermotolerans sp. nov., an actinobacterium isolated from an Indonesian hot spring.</title>
        <authorList>
            <person name="Kusuma A.B."/>
            <person name="Putra K.E."/>
            <person name="Nafisah S."/>
            <person name="Loh J."/>
            <person name="Nouioui I."/>
            <person name="Goodfellow M."/>
        </authorList>
    </citation>
    <scope>NUCLEOTIDE SEQUENCE</scope>
    <source>
        <strain evidence="2">DSM 45618</strain>
    </source>
</reference>
<sequence>MLGIDYAWQHPDPAALAAAGYQFACRYLSRDATKNLTLSEAASLAAHDVWVVANWEYGAQDMLRGYAGGVADAQLALRQATAAGMPRGRPIYFSADWDVTPAQEAAVTDYLRGAASVLGAGDVGEYGGYYPVRIARDNGAAAWTWQTSAWSGGQWDPRDTIRQTGSATVGGVQVDVDEALVPDVGQWQPGRTPVVPNPQHLQEIMIMQDVLFDVQPAAGGAAYGIWYRDSAGRYGHVATPSDVEAIKQLVPGIPERPISASLHELFVAMSAQAAVNVGQLASAVTARIGADLAKG</sequence>
<proteinExistence type="predicted"/>
<dbReference type="InterPro" id="IPR017853">
    <property type="entry name" value="GH"/>
</dbReference>
<dbReference type="InterPro" id="IPR015020">
    <property type="entry name" value="Rv2525c-like_Glyco_Hydro-like"/>
</dbReference>
<dbReference type="RefSeq" id="WP_211465418.1">
    <property type="nucleotide sequence ID" value="NZ_JAGSXH010000013.1"/>
</dbReference>
<dbReference type="AlphaFoldDB" id="A0A8J8BBL4"/>
<dbReference type="EMBL" id="JAGSXH010000013">
    <property type="protein sequence ID" value="MBS2962590.1"/>
    <property type="molecule type" value="Genomic_DNA"/>
</dbReference>
<protein>
    <submittedName>
        <fullName evidence="2">DUF1906 domain-containing protein</fullName>
    </submittedName>
</protein>
<dbReference type="Pfam" id="PF08924">
    <property type="entry name" value="Rv2525c_GlyHyd-like"/>
    <property type="match status" value="1"/>
</dbReference>
<organism evidence="2 3">
    <name type="scientific">Actinocrinis puniceicyclus</name>
    <dbReference type="NCBI Taxonomy" id="977794"/>
    <lineage>
        <taxon>Bacteria</taxon>
        <taxon>Bacillati</taxon>
        <taxon>Actinomycetota</taxon>
        <taxon>Actinomycetes</taxon>
        <taxon>Catenulisporales</taxon>
        <taxon>Actinospicaceae</taxon>
        <taxon>Actinocrinis</taxon>
    </lineage>
</organism>
<evidence type="ECO:0000313" key="2">
    <source>
        <dbReference type="EMBL" id="MBS2962590.1"/>
    </source>
</evidence>
<accession>A0A8J8BBL4</accession>